<organism evidence="1 2">
    <name type="scientific">Coniophora puteana (strain RWD-64-598)</name>
    <name type="common">Brown rot fungus</name>
    <dbReference type="NCBI Taxonomy" id="741705"/>
    <lineage>
        <taxon>Eukaryota</taxon>
        <taxon>Fungi</taxon>
        <taxon>Dikarya</taxon>
        <taxon>Basidiomycota</taxon>
        <taxon>Agaricomycotina</taxon>
        <taxon>Agaricomycetes</taxon>
        <taxon>Agaricomycetidae</taxon>
        <taxon>Boletales</taxon>
        <taxon>Coniophorineae</taxon>
        <taxon>Coniophoraceae</taxon>
        <taxon>Coniophora</taxon>
    </lineage>
</organism>
<accession>A0A5M3MX95</accession>
<reference evidence="2" key="1">
    <citation type="journal article" date="2012" name="Science">
        <title>The Paleozoic origin of enzymatic lignin decomposition reconstructed from 31 fungal genomes.</title>
        <authorList>
            <person name="Floudas D."/>
            <person name="Binder M."/>
            <person name="Riley R."/>
            <person name="Barry K."/>
            <person name="Blanchette R.A."/>
            <person name="Henrissat B."/>
            <person name="Martinez A.T."/>
            <person name="Otillar R."/>
            <person name="Spatafora J.W."/>
            <person name="Yadav J.S."/>
            <person name="Aerts A."/>
            <person name="Benoit I."/>
            <person name="Boyd A."/>
            <person name="Carlson A."/>
            <person name="Copeland A."/>
            <person name="Coutinho P.M."/>
            <person name="de Vries R.P."/>
            <person name="Ferreira P."/>
            <person name="Findley K."/>
            <person name="Foster B."/>
            <person name="Gaskell J."/>
            <person name="Glotzer D."/>
            <person name="Gorecki P."/>
            <person name="Heitman J."/>
            <person name="Hesse C."/>
            <person name="Hori C."/>
            <person name="Igarashi K."/>
            <person name="Jurgens J.A."/>
            <person name="Kallen N."/>
            <person name="Kersten P."/>
            <person name="Kohler A."/>
            <person name="Kuees U."/>
            <person name="Kumar T.K.A."/>
            <person name="Kuo A."/>
            <person name="LaButti K."/>
            <person name="Larrondo L.F."/>
            <person name="Lindquist E."/>
            <person name="Ling A."/>
            <person name="Lombard V."/>
            <person name="Lucas S."/>
            <person name="Lundell T."/>
            <person name="Martin R."/>
            <person name="McLaughlin D.J."/>
            <person name="Morgenstern I."/>
            <person name="Morin E."/>
            <person name="Murat C."/>
            <person name="Nagy L.G."/>
            <person name="Nolan M."/>
            <person name="Ohm R.A."/>
            <person name="Patyshakuliyeva A."/>
            <person name="Rokas A."/>
            <person name="Ruiz-Duenas F.J."/>
            <person name="Sabat G."/>
            <person name="Salamov A."/>
            <person name="Samejima M."/>
            <person name="Schmutz J."/>
            <person name="Slot J.C."/>
            <person name="St John F."/>
            <person name="Stenlid J."/>
            <person name="Sun H."/>
            <person name="Sun S."/>
            <person name="Syed K."/>
            <person name="Tsang A."/>
            <person name="Wiebenga A."/>
            <person name="Young D."/>
            <person name="Pisabarro A."/>
            <person name="Eastwood D.C."/>
            <person name="Martin F."/>
            <person name="Cullen D."/>
            <person name="Grigoriev I.V."/>
            <person name="Hibbett D.S."/>
        </authorList>
    </citation>
    <scope>NUCLEOTIDE SEQUENCE [LARGE SCALE GENOMIC DNA]</scope>
    <source>
        <strain evidence="2">RWD-64-598 SS2</strain>
    </source>
</reference>
<name>A0A5M3MX95_CONPW</name>
<dbReference type="GeneID" id="19207399"/>
<dbReference type="AlphaFoldDB" id="A0A5M3MX95"/>
<dbReference type="RefSeq" id="XP_007765304.1">
    <property type="nucleotide sequence ID" value="XM_007767114.1"/>
</dbReference>
<sequence length="115" mass="12948">MKQISSLPRRQGALLTHLRTRHIALDAFLHRIKVVDDPGCKHCDRGTDESIRHFLFECPAWERARRRLIGVAGRQAESLSFLLGSDKGIGSLMAFINATGRFRKTYGDLSRVNSA</sequence>
<dbReference type="KEGG" id="cput:CONPUDRAFT_50585"/>
<proteinExistence type="predicted"/>
<evidence type="ECO:0000313" key="1">
    <source>
        <dbReference type="EMBL" id="EIW83783.1"/>
    </source>
</evidence>
<dbReference type="Proteomes" id="UP000053558">
    <property type="component" value="Unassembled WGS sequence"/>
</dbReference>
<dbReference type="OMA" id="KASSATC"/>
<comment type="caution">
    <text evidence="1">The sequence shown here is derived from an EMBL/GenBank/DDBJ whole genome shotgun (WGS) entry which is preliminary data.</text>
</comment>
<evidence type="ECO:0008006" key="3">
    <source>
        <dbReference type="Google" id="ProtNLM"/>
    </source>
</evidence>
<gene>
    <name evidence="1" type="ORF">CONPUDRAFT_50585</name>
</gene>
<dbReference type="OrthoDB" id="2674711at2759"/>
<evidence type="ECO:0000313" key="2">
    <source>
        <dbReference type="Proteomes" id="UP000053558"/>
    </source>
</evidence>
<protein>
    <recommendedName>
        <fullName evidence="3">Reverse transcriptase zinc-binding domain-containing protein</fullName>
    </recommendedName>
</protein>
<keyword evidence="2" id="KW-1185">Reference proteome</keyword>
<dbReference type="EMBL" id="JH711575">
    <property type="protein sequence ID" value="EIW83783.1"/>
    <property type="molecule type" value="Genomic_DNA"/>
</dbReference>